<protein>
    <submittedName>
        <fullName evidence="9">Protein-domain-containing protein</fullName>
    </submittedName>
</protein>
<evidence type="ECO:0000256" key="4">
    <source>
        <dbReference type="ARBA" id="ARBA00022490"/>
    </source>
</evidence>
<feature type="region of interest" description="Disordered" evidence="6">
    <location>
        <begin position="551"/>
        <end position="577"/>
    </location>
</feature>
<evidence type="ECO:0000256" key="6">
    <source>
        <dbReference type="SAM" id="MobiDB-lite"/>
    </source>
</evidence>
<keyword evidence="5" id="KW-0539">Nucleus</keyword>
<dbReference type="Pfam" id="PF24566">
    <property type="entry name" value="HEAT_Ints3_C"/>
    <property type="match status" value="1"/>
</dbReference>
<feature type="domain" description="Ints3-like C-terminal" evidence="8">
    <location>
        <begin position="707"/>
        <end position="896"/>
    </location>
</feature>
<comment type="subcellular location">
    <subcellularLocation>
        <location evidence="2">Cytoplasm</location>
    </subcellularLocation>
    <subcellularLocation>
        <location evidence="1">Nucleus</location>
    </subcellularLocation>
</comment>
<name>A0AAD5K236_9FUNG</name>
<dbReference type="AlphaFoldDB" id="A0AAD5K236"/>
<dbReference type="InterPro" id="IPR019333">
    <property type="entry name" value="INTS3_N"/>
</dbReference>
<dbReference type="GO" id="GO:0005737">
    <property type="term" value="C:cytoplasm"/>
    <property type="evidence" value="ECO:0007669"/>
    <property type="project" value="UniProtKB-SubCell"/>
</dbReference>
<reference evidence="9" key="1">
    <citation type="journal article" date="2022" name="IScience">
        <title>Evolution of zygomycete secretomes and the origins of terrestrial fungal ecologies.</title>
        <authorList>
            <person name="Chang Y."/>
            <person name="Wang Y."/>
            <person name="Mondo S."/>
            <person name="Ahrendt S."/>
            <person name="Andreopoulos W."/>
            <person name="Barry K."/>
            <person name="Beard J."/>
            <person name="Benny G.L."/>
            <person name="Blankenship S."/>
            <person name="Bonito G."/>
            <person name="Cuomo C."/>
            <person name="Desiro A."/>
            <person name="Gervers K.A."/>
            <person name="Hundley H."/>
            <person name="Kuo A."/>
            <person name="LaButti K."/>
            <person name="Lang B.F."/>
            <person name="Lipzen A."/>
            <person name="O'Donnell K."/>
            <person name="Pangilinan J."/>
            <person name="Reynolds N."/>
            <person name="Sandor L."/>
            <person name="Smith M.E."/>
            <person name="Tsang A."/>
            <person name="Grigoriev I.V."/>
            <person name="Stajich J.E."/>
            <person name="Spatafora J.W."/>
        </authorList>
    </citation>
    <scope>NUCLEOTIDE SEQUENCE</scope>
    <source>
        <strain evidence="9">RSA 2281</strain>
    </source>
</reference>
<dbReference type="Proteomes" id="UP001209540">
    <property type="component" value="Unassembled WGS sequence"/>
</dbReference>
<dbReference type="InterPro" id="IPR056518">
    <property type="entry name" value="HEAT_Ints3_C"/>
</dbReference>
<dbReference type="EMBL" id="JAIXMP010000011">
    <property type="protein sequence ID" value="KAI9265202.1"/>
    <property type="molecule type" value="Genomic_DNA"/>
</dbReference>
<organism evidence="9 10">
    <name type="scientific">Phascolomyces articulosus</name>
    <dbReference type="NCBI Taxonomy" id="60185"/>
    <lineage>
        <taxon>Eukaryota</taxon>
        <taxon>Fungi</taxon>
        <taxon>Fungi incertae sedis</taxon>
        <taxon>Mucoromycota</taxon>
        <taxon>Mucoromycotina</taxon>
        <taxon>Mucoromycetes</taxon>
        <taxon>Mucorales</taxon>
        <taxon>Lichtheimiaceae</taxon>
        <taxon>Phascolomyces</taxon>
    </lineage>
</organism>
<evidence type="ECO:0000313" key="9">
    <source>
        <dbReference type="EMBL" id="KAI9265202.1"/>
    </source>
</evidence>
<evidence type="ECO:0000259" key="7">
    <source>
        <dbReference type="Pfam" id="PF10189"/>
    </source>
</evidence>
<comment type="caution">
    <text evidence="9">The sequence shown here is derived from an EMBL/GenBank/DDBJ whole genome shotgun (WGS) entry which is preliminary data.</text>
</comment>
<feature type="compositionally biased region" description="Polar residues" evidence="6">
    <location>
        <begin position="564"/>
        <end position="575"/>
    </location>
</feature>
<comment type="similarity">
    <text evidence="3">Belongs to the Integrator subunit 3 family.</text>
</comment>
<evidence type="ECO:0000256" key="1">
    <source>
        <dbReference type="ARBA" id="ARBA00004123"/>
    </source>
</evidence>
<dbReference type="GO" id="GO:0005634">
    <property type="term" value="C:nucleus"/>
    <property type="evidence" value="ECO:0007669"/>
    <property type="project" value="UniProtKB-SubCell"/>
</dbReference>
<dbReference type="Pfam" id="PF10189">
    <property type="entry name" value="Ints3_N"/>
    <property type="match status" value="1"/>
</dbReference>
<evidence type="ECO:0000313" key="10">
    <source>
        <dbReference type="Proteomes" id="UP001209540"/>
    </source>
</evidence>
<gene>
    <name evidence="9" type="ORF">BDA99DRAFT_559272</name>
</gene>
<dbReference type="PANTHER" id="PTHR13587">
    <property type="entry name" value="INTEGRATOR COMPLEX SUBUNIT 3"/>
    <property type="match status" value="1"/>
</dbReference>
<evidence type="ECO:0000256" key="5">
    <source>
        <dbReference type="ARBA" id="ARBA00023242"/>
    </source>
</evidence>
<reference evidence="9" key="2">
    <citation type="submission" date="2023-02" db="EMBL/GenBank/DDBJ databases">
        <authorList>
            <consortium name="DOE Joint Genome Institute"/>
            <person name="Mondo S.J."/>
            <person name="Chang Y."/>
            <person name="Wang Y."/>
            <person name="Ahrendt S."/>
            <person name="Andreopoulos W."/>
            <person name="Barry K."/>
            <person name="Beard J."/>
            <person name="Benny G.L."/>
            <person name="Blankenship S."/>
            <person name="Bonito G."/>
            <person name="Cuomo C."/>
            <person name="Desiro A."/>
            <person name="Gervers K.A."/>
            <person name="Hundley H."/>
            <person name="Kuo A."/>
            <person name="LaButti K."/>
            <person name="Lang B.F."/>
            <person name="Lipzen A."/>
            <person name="O'Donnell K."/>
            <person name="Pangilinan J."/>
            <person name="Reynolds N."/>
            <person name="Sandor L."/>
            <person name="Smith M.W."/>
            <person name="Tsang A."/>
            <person name="Grigoriev I.V."/>
            <person name="Stajich J.E."/>
            <person name="Spatafora J.W."/>
        </authorList>
    </citation>
    <scope>NUCLEOTIDE SEQUENCE</scope>
    <source>
        <strain evidence="9">RSA 2281</strain>
    </source>
</reference>
<evidence type="ECO:0000256" key="3">
    <source>
        <dbReference type="ARBA" id="ARBA00006130"/>
    </source>
</evidence>
<proteinExistence type="inferred from homology"/>
<keyword evidence="4" id="KW-0963">Cytoplasm</keyword>
<keyword evidence="10" id="KW-1185">Reference proteome</keyword>
<dbReference type="PANTHER" id="PTHR13587:SF7">
    <property type="entry name" value="INTEGRATOR COMPLEX SUBUNIT 3"/>
    <property type="match status" value="1"/>
</dbReference>
<evidence type="ECO:0000256" key="2">
    <source>
        <dbReference type="ARBA" id="ARBA00004496"/>
    </source>
</evidence>
<dbReference type="InterPro" id="IPR045334">
    <property type="entry name" value="INTS3"/>
</dbReference>
<feature type="domain" description="Integrator complex subunit 3 N-terminal" evidence="7">
    <location>
        <begin position="57"/>
        <end position="459"/>
    </location>
</feature>
<sequence length="1015" mass="115130">MTSTISRLYDLEEIDIEDELELELARHFTQYRAAIQGKTEIELHNYLQEKASQSKRDYAEIASALLYGILTEPENARTHFQCLSFVNRDHFAAVLSKLQPIAITIKFQNMNGRTKEQILWFLNELTGLNVQNLEPIYLCLLRQIRGGDLSQANTTFCYQLLKLLESHRSWLDMYPRLMATAVYTYMRMITEHRSGQFQSLQQREIRFVIEILRSQWLACCGLGRDLIRILQDLSSIPQFSQLWNDLLNEPQSFAPSFRGINTVLEKPTPREFLRSRLTPEMEVKLLFILQHLRTNQFHRNLGWFLQKFLSQSEFFNVDVIRFIVAGWYPSNQILQSDIVPRYVVIGSMLRGIKNPVVAANVRLALIYDWLFFTPTDNIMFIEPAMLLMERSAERYPYITSVFMEFIKYSVDEYFPPMRNYMAKCVATGMRVMIEKGVIRGLMPLYACPSIDDYTRGNIKALFSEFIVGDNSGNATLPRMPSAVNMEPPLATPITVANVETPPTKTLDGEDGEIVDQHPMEDDDVDRYLYGEADGEEQGANTMDTGMEKENDIMDNGPNAEREQTPGSTATGNISESEPEPMVMEDVMVEDSSTTPVATTAPTIATATTSSPPAAMQEPSGIESNQSYWLFGDSFTRFKTASIAVLEPEQDQDDVLLQMTIAKRSLKEILSVYLRMGIPGATLASSIGPPMCDMIIQFFLQHQPSVTNDMDLDSVINDAATDTFDVLMSTLWKNEEGRDKMVDLLGSIAQHCKKSRHIVGMRWWSHVAGRAVDGTRDWLPGIVKSYKAFVSLAYLDEPIELSLTRDMQLLAEQNHTSFHTIIPLLYQYMPGHTVGNSELLQLLLALVLPEQLGQLVTLVRSGILRIYGDTIDIAFLVSTFKLDAYETGSAWQLLVAELQGQQERIENFLSMSDTIVLLQSQTLDQITPQLLSLFSTAYPTPTLLESMLQVIPSTASTTVRDKIHLIMTAFIDWKQQQKSSAALEKSMQFILNIIESQNVNDETTRQLAQQISILHQ</sequence>
<evidence type="ECO:0000259" key="8">
    <source>
        <dbReference type="Pfam" id="PF24566"/>
    </source>
</evidence>
<accession>A0AAD5K236</accession>